<dbReference type="InterPro" id="IPR019108">
    <property type="entry name" value="Caa3_assmbl_CtaG-rel"/>
</dbReference>
<evidence type="ECO:0000256" key="4">
    <source>
        <dbReference type="ARBA" id="ARBA00022989"/>
    </source>
</evidence>
<keyword evidence="4 6" id="KW-1133">Transmembrane helix</keyword>
<feature type="transmembrane region" description="Helical" evidence="6">
    <location>
        <begin position="252"/>
        <end position="277"/>
    </location>
</feature>
<proteinExistence type="predicted"/>
<evidence type="ECO:0000313" key="8">
    <source>
        <dbReference type="Proteomes" id="UP000596083"/>
    </source>
</evidence>
<evidence type="ECO:0000256" key="6">
    <source>
        <dbReference type="SAM" id="Phobius"/>
    </source>
</evidence>
<dbReference type="Proteomes" id="UP000596083">
    <property type="component" value="Plasmid plas-002"/>
</dbReference>
<feature type="transmembrane region" description="Helical" evidence="6">
    <location>
        <begin position="93"/>
        <end position="112"/>
    </location>
</feature>
<evidence type="ECO:0000256" key="1">
    <source>
        <dbReference type="ARBA" id="ARBA00004651"/>
    </source>
</evidence>
<keyword evidence="5 6" id="KW-0472">Membrane</keyword>
<feature type="transmembrane region" description="Helical" evidence="6">
    <location>
        <begin position="20"/>
        <end position="42"/>
    </location>
</feature>
<gene>
    <name evidence="7" type="ORF">JET14_21685</name>
</gene>
<organism evidence="7 8">
    <name type="scientific">Martelella lutilitoris</name>
    <dbReference type="NCBI Taxonomy" id="2583532"/>
    <lineage>
        <taxon>Bacteria</taxon>
        <taxon>Pseudomonadati</taxon>
        <taxon>Pseudomonadota</taxon>
        <taxon>Alphaproteobacteria</taxon>
        <taxon>Hyphomicrobiales</taxon>
        <taxon>Aurantimonadaceae</taxon>
        <taxon>Martelella</taxon>
    </lineage>
</organism>
<dbReference type="EMBL" id="CP066788">
    <property type="protein sequence ID" value="QQM33071.1"/>
    <property type="molecule type" value="Genomic_DNA"/>
</dbReference>
<feature type="transmembrane region" description="Helical" evidence="6">
    <location>
        <begin position="175"/>
        <end position="195"/>
    </location>
</feature>
<keyword evidence="2" id="KW-1003">Cell membrane</keyword>
<dbReference type="RefSeq" id="WP_200338397.1">
    <property type="nucleotide sequence ID" value="NZ_CP066788.1"/>
</dbReference>
<keyword evidence="3 6" id="KW-0812">Transmembrane</keyword>
<keyword evidence="7" id="KW-0614">Plasmid</keyword>
<feature type="transmembrane region" description="Helical" evidence="6">
    <location>
        <begin position="207"/>
        <end position="232"/>
    </location>
</feature>
<dbReference type="Pfam" id="PF09678">
    <property type="entry name" value="Caa3_CtaG"/>
    <property type="match status" value="1"/>
</dbReference>
<feature type="transmembrane region" description="Helical" evidence="6">
    <location>
        <begin position="143"/>
        <end position="163"/>
    </location>
</feature>
<evidence type="ECO:0000256" key="5">
    <source>
        <dbReference type="ARBA" id="ARBA00023136"/>
    </source>
</evidence>
<evidence type="ECO:0000313" key="7">
    <source>
        <dbReference type="EMBL" id="QQM33071.1"/>
    </source>
</evidence>
<dbReference type="AlphaFoldDB" id="A0A7T7HPM7"/>
<dbReference type="KEGG" id="mlut:JET14_21685"/>
<protein>
    <submittedName>
        <fullName evidence="7">Cytochrome c oxidase assembly protein</fullName>
    </submittedName>
</protein>
<geneLocation type="plasmid" evidence="7 8">
    <name>plas-002</name>
</geneLocation>
<feature type="transmembrane region" description="Helical" evidence="6">
    <location>
        <begin position="63"/>
        <end position="81"/>
    </location>
</feature>
<reference evidence="7 8" key="1">
    <citation type="submission" date="2020-12" db="EMBL/GenBank/DDBJ databases">
        <authorList>
            <person name="Zheng R.K."/>
            <person name="Sun C.M."/>
        </authorList>
    </citation>
    <scope>NUCLEOTIDE SEQUENCE [LARGE SCALE GENOMIC DNA]</scope>
    <source>
        <strain evidence="7 8">ZRK001</strain>
        <plasmid evidence="7 8">plas-002</plasmid>
    </source>
</reference>
<evidence type="ECO:0000256" key="2">
    <source>
        <dbReference type="ARBA" id="ARBA00022475"/>
    </source>
</evidence>
<comment type="subcellular location">
    <subcellularLocation>
        <location evidence="1">Cell membrane</location>
        <topology evidence="1">Multi-pass membrane protein</topology>
    </subcellularLocation>
</comment>
<evidence type="ECO:0000256" key="3">
    <source>
        <dbReference type="ARBA" id="ARBA00022692"/>
    </source>
</evidence>
<dbReference type="GO" id="GO:0005886">
    <property type="term" value="C:plasma membrane"/>
    <property type="evidence" value="ECO:0007669"/>
    <property type="project" value="UniProtKB-SubCell"/>
</dbReference>
<accession>A0A7T7HPM7</accession>
<name>A0A7T7HPM7_9HYPH</name>
<sequence length="297" mass="32936">MVASSARAHTEGAPISPHDFWTAWSLQLTVVAPIAVALLLYGRGLHLAWSRAGIGRGTAVWQAGLFALGLTALWAGLVWPLDAIGESLFSAHMAQHIVLMGVAAPLLVLGLPMPTMIRSLPREWQRGLALAVRWQPWRRCWKFLIRIDVATILQLLVFTLWHIPAAIALSLENDFVHWLMHGSMLAAGLLFWTAILRMRSDEFGSAILALFVNFKFSLVLGALLAFSSRAFYESYLDRGLPWGVTLLEDQQFAGVLMMVVQSMMYLLALVIRVALLLRSPDSRVATRLTPQTEGLSR</sequence>